<evidence type="ECO:0000256" key="2">
    <source>
        <dbReference type="ARBA" id="ARBA00022692"/>
    </source>
</evidence>
<comment type="subcellular location">
    <subcellularLocation>
        <location evidence="1">Membrane</location>
    </subcellularLocation>
</comment>
<dbReference type="InterPro" id="IPR000276">
    <property type="entry name" value="GPCR_Rhodpsn"/>
</dbReference>
<evidence type="ECO:0000256" key="1">
    <source>
        <dbReference type="ARBA" id="ARBA00004370"/>
    </source>
</evidence>
<dbReference type="Pfam" id="PF00001">
    <property type="entry name" value="7tm_1"/>
    <property type="match status" value="1"/>
</dbReference>
<sequence length="258" mass="30040">MSLSFLCIVLTDKTCHTVPMILITNSCFAGFSFTLILFWVTIFTLHNDLQQIYYQDLFCNFRGYMGYVTCFATMYSYFLQAIHTKFQFSLIILTWIAAFIYACPQIATNAIKYSVDDQICQLPLHLSFLAVYNPLFVYIIPINGIVFIYLKLIRYVKEMNKRVTLVNKLLRAQRELKMVSRIVILISIFLILGIPYTIFVFMGYFTSPPKYNFRIALTFIEISLVFVMIALFKFTDPVRTSITKRINRQPNVVVATII</sequence>
<dbReference type="Gene3D" id="1.20.1070.10">
    <property type="entry name" value="Rhodopsin 7-helix transmembrane proteins"/>
    <property type="match status" value="1"/>
</dbReference>
<feature type="domain" description="G-protein coupled receptors family 1 profile" evidence="6">
    <location>
        <begin position="64"/>
        <end position="240"/>
    </location>
</feature>
<comment type="caution">
    <text evidence="8">The sequence shown here is derived from an EMBL/GenBank/DDBJ whole genome shotgun (WGS) entry which is preliminary data.</text>
</comment>
<keyword evidence="2 5" id="KW-0812">Transmembrane</keyword>
<dbReference type="EMBL" id="CAJOAZ010000068">
    <property type="protein sequence ID" value="CAF3516097.1"/>
    <property type="molecule type" value="Genomic_DNA"/>
</dbReference>
<feature type="transmembrane region" description="Helical" evidence="5">
    <location>
        <begin position="90"/>
        <end position="111"/>
    </location>
</feature>
<feature type="transmembrane region" description="Helical" evidence="5">
    <location>
        <begin position="182"/>
        <end position="205"/>
    </location>
</feature>
<dbReference type="Proteomes" id="UP000663844">
    <property type="component" value="Unassembled WGS sequence"/>
</dbReference>
<dbReference type="AlphaFoldDB" id="A0A818I255"/>
<evidence type="ECO:0000259" key="6">
    <source>
        <dbReference type="PROSITE" id="PS50262"/>
    </source>
</evidence>
<feature type="transmembrane region" description="Helical" evidence="5">
    <location>
        <begin position="61"/>
        <end position="78"/>
    </location>
</feature>
<gene>
    <name evidence="7" type="ORF">JYZ213_LOCUS29817</name>
    <name evidence="8" type="ORF">OXD698_LOCUS2159</name>
</gene>
<evidence type="ECO:0000313" key="8">
    <source>
        <dbReference type="EMBL" id="CAF3516097.1"/>
    </source>
</evidence>
<dbReference type="GO" id="GO:0004930">
    <property type="term" value="F:G protein-coupled receptor activity"/>
    <property type="evidence" value="ECO:0007669"/>
    <property type="project" value="InterPro"/>
</dbReference>
<keyword evidence="4 5" id="KW-0472">Membrane</keyword>
<dbReference type="PROSITE" id="PS50262">
    <property type="entry name" value="G_PROTEIN_RECEP_F1_2"/>
    <property type="match status" value="1"/>
</dbReference>
<evidence type="ECO:0000256" key="4">
    <source>
        <dbReference type="ARBA" id="ARBA00023136"/>
    </source>
</evidence>
<dbReference type="GO" id="GO:0016020">
    <property type="term" value="C:membrane"/>
    <property type="evidence" value="ECO:0007669"/>
    <property type="project" value="UniProtKB-SubCell"/>
</dbReference>
<dbReference type="CDD" id="cd00637">
    <property type="entry name" value="7tm_classA_rhodopsin-like"/>
    <property type="match status" value="1"/>
</dbReference>
<accession>A0A818I255</accession>
<name>A0A818I255_9BILA</name>
<dbReference type="SUPFAM" id="SSF81321">
    <property type="entry name" value="Family A G protein-coupled receptor-like"/>
    <property type="match status" value="1"/>
</dbReference>
<feature type="transmembrane region" description="Helical" evidence="5">
    <location>
        <begin position="211"/>
        <end position="232"/>
    </location>
</feature>
<dbReference type="Proteomes" id="UP000663845">
    <property type="component" value="Unassembled WGS sequence"/>
</dbReference>
<organism evidence="8 9">
    <name type="scientific">Adineta steineri</name>
    <dbReference type="NCBI Taxonomy" id="433720"/>
    <lineage>
        <taxon>Eukaryota</taxon>
        <taxon>Metazoa</taxon>
        <taxon>Spiralia</taxon>
        <taxon>Gnathifera</taxon>
        <taxon>Rotifera</taxon>
        <taxon>Eurotatoria</taxon>
        <taxon>Bdelloidea</taxon>
        <taxon>Adinetida</taxon>
        <taxon>Adinetidae</taxon>
        <taxon>Adineta</taxon>
    </lineage>
</organism>
<proteinExistence type="predicted"/>
<reference evidence="8" key="1">
    <citation type="submission" date="2021-02" db="EMBL/GenBank/DDBJ databases">
        <authorList>
            <person name="Nowell W R."/>
        </authorList>
    </citation>
    <scope>NUCLEOTIDE SEQUENCE</scope>
</reference>
<evidence type="ECO:0000313" key="7">
    <source>
        <dbReference type="EMBL" id="CAF1254823.1"/>
    </source>
</evidence>
<dbReference type="EMBL" id="CAJNOG010000464">
    <property type="protein sequence ID" value="CAF1254823.1"/>
    <property type="molecule type" value="Genomic_DNA"/>
</dbReference>
<evidence type="ECO:0000256" key="3">
    <source>
        <dbReference type="ARBA" id="ARBA00022989"/>
    </source>
</evidence>
<keyword evidence="3 5" id="KW-1133">Transmembrane helix</keyword>
<feature type="transmembrane region" description="Helical" evidence="5">
    <location>
        <begin position="131"/>
        <end position="152"/>
    </location>
</feature>
<dbReference type="InterPro" id="IPR017452">
    <property type="entry name" value="GPCR_Rhodpsn_7TM"/>
</dbReference>
<protein>
    <recommendedName>
        <fullName evidence="6">G-protein coupled receptors family 1 profile domain-containing protein</fullName>
    </recommendedName>
</protein>
<evidence type="ECO:0000256" key="5">
    <source>
        <dbReference type="SAM" id="Phobius"/>
    </source>
</evidence>
<feature type="transmembrane region" description="Helical" evidence="5">
    <location>
        <begin position="21"/>
        <end position="41"/>
    </location>
</feature>
<evidence type="ECO:0000313" key="9">
    <source>
        <dbReference type="Proteomes" id="UP000663844"/>
    </source>
</evidence>